<keyword evidence="2" id="KW-1185">Reference proteome</keyword>
<name>A0ACD5U750_AVESA</name>
<reference evidence="1" key="2">
    <citation type="submission" date="2025-09" db="UniProtKB">
        <authorList>
            <consortium name="EnsemblPlants"/>
        </authorList>
    </citation>
    <scope>IDENTIFICATION</scope>
</reference>
<evidence type="ECO:0000313" key="2">
    <source>
        <dbReference type="Proteomes" id="UP001732700"/>
    </source>
</evidence>
<sequence length="305" mass="33410">MAGFRSFPKELLRRGDPELRPLAGRCVLRRTSRMLARENERRGHALVATILGDRRPISPEQVVVAIERHCGVRRNGLLVEVAPAPDDFFIRFVSAEDCTRVVTASRNVRCGGTFLSFGRWCRGRGGAPSELAFFTKLCFDGLPQESWDVDALTHLINSLDGDLDEVLPPTDKQTISVLAWMKDPSSVPKVYTVEIPDTCKPSSHCMDAASHYLDWPSPPRSPEKRATFEHEVLIHIQEVIDRGPVITGIPGYDLGGGSTKRRHEFAVWDGAVDGTGPPATRDGGHCYGGSSSTARAGDATFPGSF</sequence>
<evidence type="ECO:0000313" key="1">
    <source>
        <dbReference type="EnsemblPlants" id="AVESA.00010b.r2.1DG0195730.1.CDS.1"/>
    </source>
</evidence>
<reference evidence="1" key="1">
    <citation type="submission" date="2021-05" db="EMBL/GenBank/DDBJ databases">
        <authorList>
            <person name="Scholz U."/>
            <person name="Mascher M."/>
            <person name="Fiebig A."/>
        </authorList>
    </citation>
    <scope>NUCLEOTIDE SEQUENCE [LARGE SCALE GENOMIC DNA]</scope>
</reference>
<dbReference type="Proteomes" id="UP001732700">
    <property type="component" value="Chromosome 1D"/>
</dbReference>
<dbReference type="EnsemblPlants" id="AVESA.00010b.r2.1DG0195730.1">
    <property type="protein sequence ID" value="AVESA.00010b.r2.1DG0195730.1.CDS.1"/>
    <property type="gene ID" value="AVESA.00010b.r2.1DG0195730"/>
</dbReference>
<accession>A0ACD5U750</accession>
<organism evidence="1 2">
    <name type="scientific">Avena sativa</name>
    <name type="common">Oat</name>
    <dbReference type="NCBI Taxonomy" id="4498"/>
    <lineage>
        <taxon>Eukaryota</taxon>
        <taxon>Viridiplantae</taxon>
        <taxon>Streptophyta</taxon>
        <taxon>Embryophyta</taxon>
        <taxon>Tracheophyta</taxon>
        <taxon>Spermatophyta</taxon>
        <taxon>Magnoliopsida</taxon>
        <taxon>Liliopsida</taxon>
        <taxon>Poales</taxon>
        <taxon>Poaceae</taxon>
        <taxon>BOP clade</taxon>
        <taxon>Pooideae</taxon>
        <taxon>Poodae</taxon>
        <taxon>Poeae</taxon>
        <taxon>Poeae Chloroplast Group 1 (Aveneae type)</taxon>
        <taxon>Aveninae</taxon>
        <taxon>Avena</taxon>
    </lineage>
</organism>
<proteinExistence type="predicted"/>
<protein>
    <submittedName>
        <fullName evidence="1">Uncharacterized protein</fullName>
    </submittedName>
</protein>